<dbReference type="OrthoDB" id="3226064at2759"/>
<dbReference type="InterPro" id="IPR036047">
    <property type="entry name" value="F-box-like_dom_sf"/>
</dbReference>
<feature type="region of interest" description="Disordered" evidence="1">
    <location>
        <begin position="317"/>
        <end position="342"/>
    </location>
</feature>
<feature type="domain" description="F-box" evidence="2">
    <location>
        <begin position="6"/>
        <end position="52"/>
    </location>
</feature>
<evidence type="ECO:0000259" key="2">
    <source>
        <dbReference type="PROSITE" id="PS50181"/>
    </source>
</evidence>
<proteinExistence type="predicted"/>
<reference evidence="3" key="1">
    <citation type="submission" date="2020-11" db="EMBL/GenBank/DDBJ databases">
        <authorList>
            <consortium name="DOE Joint Genome Institute"/>
            <person name="Ahrendt S."/>
            <person name="Riley R."/>
            <person name="Andreopoulos W."/>
            <person name="Labutti K."/>
            <person name="Pangilinan J."/>
            <person name="Ruiz-Duenas F.J."/>
            <person name="Barrasa J.M."/>
            <person name="Sanchez-Garcia M."/>
            <person name="Camarero S."/>
            <person name="Miyauchi S."/>
            <person name="Serrano A."/>
            <person name="Linde D."/>
            <person name="Babiker R."/>
            <person name="Drula E."/>
            <person name="Ayuso-Fernandez I."/>
            <person name="Pacheco R."/>
            <person name="Padilla G."/>
            <person name="Ferreira P."/>
            <person name="Barriuso J."/>
            <person name="Kellner H."/>
            <person name="Castanera R."/>
            <person name="Alfaro M."/>
            <person name="Ramirez L."/>
            <person name="Pisabarro A.G."/>
            <person name="Kuo A."/>
            <person name="Tritt A."/>
            <person name="Lipzen A."/>
            <person name="He G."/>
            <person name="Yan M."/>
            <person name="Ng V."/>
            <person name="Cullen D."/>
            <person name="Martin F."/>
            <person name="Rosso M.-N."/>
            <person name="Henrissat B."/>
            <person name="Hibbett D."/>
            <person name="Martinez A.T."/>
            <person name="Grigoriev I.V."/>
        </authorList>
    </citation>
    <scope>NUCLEOTIDE SEQUENCE</scope>
    <source>
        <strain evidence="3">MF-IS2</strain>
    </source>
</reference>
<dbReference type="AlphaFoldDB" id="A0A9P6BYN1"/>
<dbReference type="PROSITE" id="PS50181">
    <property type="entry name" value="FBOX"/>
    <property type="match status" value="1"/>
</dbReference>
<name>A0A9P6BYN1_9AGAR</name>
<sequence length="469" mass="53149">MGSIAVIGMMCLPQELMEEILMLCDPVDVARVAMCCRRMYGIVYGDILQVDTSAAGERGRRERRAFWKALYLAQPLDDPRVCVNWLGDSRVSGASTVEGEDDDGDSVDWQNEVKRIVRARSIVSDVCLCRDEKELREVLETFLGLVEWVPPLRGRDGPGSDLARNLVWVPVVLKEFLDDIVGGVPESSVESEGTSVGETQLWRVPPRVKWSSKTKQLHAHLHTLYGLTRSDLGRRTRVDSRAFVYDMRKYTAENEYGPFKAGGKLVDWVHVQQIHHAVSMHIVWDSVQRLFAGDEEREFQYMIYPMSMPLTQTLIPRGGGEGEEEDVGRIPPVDVSSENNEESLPEGADWAAVGGIWNVCFCFCDHRELIAYNEPVDGTGELDTSLFEEEDFTEIFRQLVVDIHVTRVAEDPEHPGRPIIGFVGEMRPPSTSTMYGIVQLTSDNHLKWQFVSWIFYMNCPCLTIFIVLW</sequence>
<dbReference type="SUPFAM" id="SSF81383">
    <property type="entry name" value="F-box domain"/>
    <property type="match status" value="1"/>
</dbReference>
<dbReference type="CDD" id="cd09917">
    <property type="entry name" value="F-box_SF"/>
    <property type="match status" value="1"/>
</dbReference>
<evidence type="ECO:0000313" key="3">
    <source>
        <dbReference type="EMBL" id="KAF9442675.1"/>
    </source>
</evidence>
<evidence type="ECO:0000313" key="4">
    <source>
        <dbReference type="Proteomes" id="UP000807342"/>
    </source>
</evidence>
<dbReference type="Pfam" id="PF00646">
    <property type="entry name" value="F-box"/>
    <property type="match status" value="1"/>
</dbReference>
<organism evidence="3 4">
    <name type="scientific">Macrolepiota fuliginosa MF-IS2</name>
    <dbReference type="NCBI Taxonomy" id="1400762"/>
    <lineage>
        <taxon>Eukaryota</taxon>
        <taxon>Fungi</taxon>
        <taxon>Dikarya</taxon>
        <taxon>Basidiomycota</taxon>
        <taxon>Agaricomycotina</taxon>
        <taxon>Agaricomycetes</taxon>
        <taxon>Agaricomycetidae</taxon>
        <taxon>Agaricales</taxon>
        <taxon>Agaricineae</taxon>
        <taxon>Agaricaceae</taxon>
        <taxon>Macrolepiota</taxon>
    </lineage>
</organism>
<evidence type="ECO:0000256" key="1">
    <source>
        <dbReference type="SAM" id="MobiDB-lite"/>
    </source>
</evidence>
<protein>
    <recommendedName>
        <fullName evidence="2">F-box domain-containing protein</fullName>
    </recommendedName>
</protein>
<dbReference type="Proteomes" id="UP000807342">
    <property type="component" value="Unassembled WGS sequence"/>
</dbReference>
<accession>A0A9P6BYN1</accession>
<dbReference type="EMBL" id="MU151585">
    <property type="protein sequence ID" value="KAF9442675.1"/>
    <property type="molecule type" value="Genomic_DNA"/>
</dbReference>
<dbReference type="InterPro" id="IPR001810">
    <property type="entry name" value="F-box_dom"/>
</dbReference>
<gene>
    <name evidence="3" type="ORF">P691DRAFT_810247</name>
</gene>
<comment type="caution">
    <text evidence="3">The sequence shown here is derived from an EMBL/GenBank/DDBJ whole genome shotgun (WGS) entry which is preliminary data.</text>
</comment>
<keyword evidence="4" id="KW-1185">Reference proteome</keyword>